<dbReference type="OrthoDB" id="4330281at2"/>
<dbReference type="PROSITE" id="PS50801">
    <property type="entry name" value="STAS"/>
    <property type="match status" value="1"/>
</dbReference>
<gene>
    <name evidence="2" type="ORF">VR44_13860</name>
</gene>
<dbReference type="CDD" id="cd07043">
    <property type="entry name" value="STAS_anti-anti-sigma_factors"/>
    <property type="match status" value="1"/>
</dbReference>
<dbReference type="GO" id="GO:0043856">
    <property type="term" value="F:anti-sigma factor antagonist activity"/>
    <property type="evidence" value="ECO:0007669"/>
    <property type="project" value="TreeGrafter"/>
</dbReference>
<comment type="caution">
    <text evidence="2">The sequence shown here is derived from an EMBL/GenBank/DDBJ whole genome shotgun (WGS) entry which is preliminary data.</text>
</comment>
<evidence type="ECO:0000313" key="2">
    <source>
        <dbReference type="EMBL" id="KJY33504.1"/>
    </source>
</evidence>
<dbReference type="Proteomes" id="UP000033551">
    <property type="component" value="Unassembled WGS sequence"/>
</dbReference>
<accession>A0A0F4JI78</accession>
<feature type="domain" description="STAS" evidence="1">
    <location>
        <begin position="6"/>
        <end position="115"/>
    </location>
</feature>
<protein>
    <submittedName>
        <fullName evidence="2">Anti-sigma factor antagonist</fullName>
    </submittedName>
</protein>
<organism evidence="2 3">
    <name type="scientific">Streptomyces katrae</name>
    <dbReference type="NCBI Taxonomy" id="68223"/>
    <lineage>
        <taxon>Bacteria</taxon>
        <taxon>Bacillati</taxon>
        <taxon>Actinomycetota</taxon>
        <taxon>Actinomycetes</taxon>
        <taxon>Kitasatosporales</taxon>
        <taxon>Streptomycetaceae</taxon>
        <taxon>Streptomyces</taxon>
    </lineage>
</organism>
<dbReference type="PANTHER" id="PTHR33495">
    <property type="entry name" value="ANTI-SIGMA FACTOR ANTAGONIST TM_1081-RELATED-RELATED"/>
    <property type="match status" value="1"/>
</dbReference>
<keyword evidence="3" id="KW-1185">Reference proteome</keyword>
<dbReference type="Pfam" id="PF01740">
    <property type="entry name" value="STAS"/>
    <property type="match status" value="1"/>
</dbReference>
<dbReference type="PANTHER" id="PTHR33495:SF2">
    <property type="entry name" value="ANTI-SIGMA FACTOR ANTAGONIST TM_1081-RELATED"/>
    <property type="match status" value="1"/>
</dbReference>
<name>A0A0F4JI78_9ACTN</name>
<dbReference type="PATRIC" id="fig|68223.7.peg.7051"/>
<dbReference type="SUPFAM" id="SSF52091">
    <property type="entry name" value="SpoIIaa-like"/>
    <property type="match status" value="1"/>
</dbReference>
<sequence length="115" mass="11901">MTGGKAVVTTTTEREATVIRLQGEVDEDDTPLLARALGQAAQGGPPRTVVDLSGTPFVDSSVLHALLAAQRAHAARGRVLVLAGPLQTAVRRLLDVTGAAHAFRMADSLATAMTC</sequence>
<dbReference type="AlphaFoldDB" id="A0A0F4JI78"/>
<dbReference type="EMBL" id="JZWV01000354">
    <property type="protein sequence ID" value="KJY33504.1"/>
    <property type="molecule type" value="Genomic_DNA"/>
</dbReference>
<reference evidence="2 3" key="1">
    <citation type="submission" date="2015-02" db="EMBL/GenBank/DDBJ databases">
        <authorList>
            <person name="Ju K.-S."/>
            <person name="Doroghazi J.R."/>
            <person name="Metcalf W."/>
        </authorList>
    </citation>
    <scope>NUCLEOTIDE SEQUENCE [LARGE SCALE GENOMIC DNA]</scope>
    <source>
        <strain evidence="2 3">NRRL ISP-5550</strain>
    </source>
</reference>
<evidence type="ECO:0000259" key="1">
    <source>
        <dbReference type="PROSITE" id="PS50801"/>
    </source>
</evidence>
<proteinExistence type="predicted"/>
<evidence type="ECO:0000313" key="3">
    <source>
        <dbReference type="Proteomes" id="UP000033551"/>
    </source>
</evidence>
<dbReference type="InterPro" id="IPR002645">
    <property type="entry name" value="STAS_dom"/>
</dbReference>
<dbReference type="RefSeq" id="WP_045947773.1">
    <property type="nucleotide sequence ID" value="NZ_JZWV01000354.1"/>
</dbReference>
<dbReference type="Gene3D" id="3.30.750.24">
    <property type="entry name" value="STAS domain"/>
    <property type="match status" value="1"/>
</dbReference>
<dbReference type="InterPro" id="IPR036513">
    <property type="entry name" value="STAS_dom_sf"/>
</dbReference>